<evidence type="ECO:0000256" key="2">
    <source>
        <dbReference type="ARBA" id="ARBA00008889"/>
    </source>
</evidence>
<proteinExistence type="inferred from homology"/>
<sequence>MARADKAAVVAELKNEFESSSATVLTEYRGLTVAQLKELRRSLGDTAKFAVVKNTLTQIAAKDAGVEGLEPLLQGPSAIAFIKGDVVEAAKGLREFSKANPLLVIKGGYLEGKTLDAAEVTKLADLESREVLLAKLAGAIKAKQGQAAAMFNALPTQLAQLSEALRAKRAESGEAVTEEASAE</sequence>
<comment type="similarity">
    <text evidence="2 7">Belongs to the universal ribosomal protein uL10 family.</text>
</comment>
<evidence type="ECO:0000256" key="4">
    <source>
        <dbReference type="ARBA" id="ARBA00023274"/>
    </source>
</evidence>
<keyword evidence="7" id="KW-0699">rRNA-binding</keyword>
<keyword evidence="3 7" id="KW-0689">Ribosomal protein</keyword>
<comment type="function">
    <text evidence="1 7">Forms part of the ribosomal stalk, playing a central role in the interaction of the ribosome with GTP-bound translation factors.</text>
</comment>
<evidence type="ECO:0000256" key="6">
    <source>
        <dbReference type="ARBA" id="ARBA00035202"/>
    </source>
</evidence>
<dbReference type="Proteomes" id="UP001500665">
    <property type="component" value="Unassembled WGS sequence"/>
</dbReference>
<dbReference type="Pfam" id="PF00466">
    <property type="entry name" value="Ribosomal_L10"/>
    <property type="match status" value="1"/>
</dbReference>
<dbReference type="InterPro" id="IPR022973">
    <property type="entry name" value="Ribosomal_uL10_bac"/>
</dbReference>
<name>A0ABN1RRJ3_9ACTN</name>
<dbReference type="NCBIfam" id="NF000955">
    <property type="entry name" value="PRK00099.1-1"/>
    <property type="match status" value="1"/>
</dbReference>
<accession>A0ABN1RRJ3</accession>
<evidence type="ECO:0000256" key="5">
    <source>
        <dbReference type="ARBA" id="ARBA00026025"/>
    </source>
</evidence>
<evidence type="ECO:0000256" key="3">
    <source>
        <dbReference type="ARBA" id="ARBA00022980"/>
    </source>
</evidence>
<dbReference type="HAMAP" id="MF_00362">
    <property type="entry name" value="Ribosomal_uL10"/>
    <property type="match status" value="1"/>
</dbReference>
<keyword evidence="7" id="KW-0694">RNA-binding</keyword>
<evidence type="ECO:0000256" key="1">
    <source>
        <dbReference type="ARBA" id="ARBA00002633"/>
    </source>
</evidence>
<evidence type="ECO:0000313" key="8">
    <source>
        <dbReference type="EMBL" id="GAA0962274.1"/>
    </source>
</evidence>
<keyword evidence="9" id="KW-1185">Reference proteome</keyword>
<dbReference type="InterPro" id="IPR043141">
    <property type="entry name" value="Ribosomal_uL10-like_sf"/>
</dbReference>
<dbReference type="Gene3D" id="3.30.70.1730">
    <property type="match status" value="1"/>
</dbReference>
<evidence type="ECO:0000256" key="7">
    <source>
        <dbReference type="HAMAP-Rule" id="MF_00362"/>
    </source>
</evidence>
<protein>
    <recommendedName>
        <fullName evidence="6 7">Large ribosomal subunit protein uL10</fullName>
    </recommendedName>
</protein>
<organism evidence="8 9">
    <name type="scientific">Actinocorallia libanotica</name>
    <dbReference type="NCBI Taxonomy" id="46162"/>
    <lineage>
        <taxon>Bacteria</taxon>
        <taxon>Bacillati</taxon>
        <taxon>Actinomycetota</taxon>
        <taxon>Actinomycetes</taxon>
        <taxon>Streptosporangiales</taxon>
        <taxon>Thermomonosporaceae</taxon>
        <taxon>Actinocorallia</taxon>
    </lineage>
</organism>
<dbReference type="CDD" id="cd05797">
    <property type="entry name" value="Ribosomal_L10"/>
    <property type="match status" value="1"/>
</dbReference>
<evidence type="ECO:0000313" key="9">
    <source>
        <dbReference type="Proteomes" id="UP001500665"/>
    </source>
</evidence>
<dbReference type="RefSeq" id="WP_344243988.1">
    <property type="nucleotide sequence ID" value="NZ_BAAAHH010000027.1"/>
</dbReference>
<dbReference type="InterPro" id="IPR002363">
    <property type="entry name" value="Ribosomal_uL10_CS_bac"/>
</dbReference>
<dbReference type="PANTHER" id="PTHR11560">
    <property type="entry name" value="39S RIBOSOMAL PROTEIN L10, MITOCHONDRIAL"/>
    <property type="match status" value="1"/>
</dbReference>
<dbReference type="InterPro" id="IPR047865">
    <property type="entry name" value="Ribosomal_uL10_bac_type"/>
</dbReference>
<dbReference type="PROSITE" id="PS01109">
    <property type="entry name" value="RIBOSOMAL_L10"/>
    <property type="match status" value="1"/>
</dbReference>
<keyword evidence="4 7" id="KW-0687">Ribonucleoprotein</keyword>
<comment type="caution">
    <text evidence="8">The sequence shown here is derived from an EMBL/GenBank/DDBJ whole genome shotgun (WGS) entry which is preliminary data.</text>
</comment>
<gene>
    <name evidence="7 8" type="primary">rplJ</name>
    <name evidence="8" type="ORF">GCM10009550_56090</name>
</gene>
<dbReference type="InterPro" id="IPR001790">
    <property type="entry name" value="Ribosomal_uL10"/>
</dbReference>
<reference evidence="8 9" key="1">
    <citation type="journal article" date="2019" name="Int. J. Syst. Evol. Microbiol.">
        <title>The Global Catalogue of Microorganisms (GCM) 10K type strain sequencing project: providing services to taxonomists for standard genome sequencing and annotation.</title>
        <authorList>
            <consortium name="The Broad Institute Genomics Platform"/>
            <consortium name="The Broad Institute Genome Sequencing Center for Infectious Disease"/>
            <person name="Wu L."/>
            <person name="Ma J."/>
        </authorList>
    </citation>
    <scope>NUCLEOTIDE SEQUENCE [LARGE SCALE GENOMIC DNA]</scope>
    <source>
        <strain evidence="8 9">JCM 10696</strain>
    </source>
</reference>
<dbReference type="GO" id="GO:0005840">
    <property type="term" value="C:ribosome"/>
    <property type="evidence" value="ECO:0007669"/>
    <property type="project" value="UniProtKB-KW"/>
</dbReference>
<comment type="subunit">
    <text evidence="5 7">Part of the ribosomal stalk of the 50S ribosomal subunit. The N-terminus interacts with L11 and the large rRNA to form the base of the stalk. The C-terminus forms an elongated spine to which L12 dimers bind in a sequential fashion forming a multimeric L10(L12)X complex.</text>
</comment>
<dbReference type="SUPFAM" id="SSF160369">
    <property type="entry name" value="Ribosomal protein L10-like"/>
    <property type="match status" value="1"/>
</dbReference>
<dbReference type="EMBL" id="BAAAHH010000027">
    <property type="protein sequence ID" value="GAA0962274.1"/>
    <property type="molecule type" value="Genomic_DNA"/>
</dbReference>